<reference evidence="1 2" key="1">
    <citation type="submission" date="2013-06" db="EMBL/GenBank/DDBJ databases">
        <title>Rumen cellulosomics: divergent fiber-degrading strategies revealed by comparative genome-wide analysis of six Ruminococcal strains.</title>
        <authorList>
            <person name="Dassa B."/>
            <person name="Borovok I."/>
            <person name="Lamed R."/>
            <person name="Flint H."/>
            <person name="Yeoman C.J."/>
            <person name="White B."/>
            <person name="Bayer E.A."/>
        </authorList>
    </citation>
    <scope>NUCLEOTIDE SEQUENCE [LARGE SCALE GENOMIC DNA]</scope>
    <source>
        <strain evidence="1 2">SY3</strain>
    </source>
</reference>
<dbReference type="PATRIC" id="fig|1341156.4.peg.25"/>
<dbReference type="RefSeq" id="WP_037284517.1">
    <property type="nucleotide sequence ID" value="NZ_JEOB01000001.1"/>
</dbReference>
<dbReference type="EMBL" id="JEOB01000001">
    <property type="protein sequence ID" value="EXM40943.1"/>
    <property type="molecule type" value="Genomic_DNA"/>
</dbReference>
<evidence type="ECO:0000313" key="2">
    <source>
        <dbReference type="Proteomes" id="UP000021369"/>
    </source>
</evidence>
<keyword evidence="2" id="KW-1185">Reference proteome</keyword>
<organism evidence="1 2">
    <name type="scientific">Ruminococcus albus SY3</name>
    <dbReference type="NCBI Taxonomy" id="1341156"/>
    <lineage>
        <taxon>Bacteria</taxon>
        <taxon>Bacillati</taxon>
        <taxon>Bacillota</taxon>
        <taxon>Clostridia</taxon>
        <taxon>Eubacteriales</taxon>
        <taxon>Oscillospiraceae</taxon>
        <taxon>Ruminococcus</taxon>
    </lineage>
</organism>
<dbReference type="AlphaFoldDB" id="A0A011W2A6"/>
<gene>
    <name evidence="1" type="ORF">RASY3_01500</name>
</gene>
<protein>
    <submittedName>
        <fullName evidence="1">Uncharacterized protein</fullName>
    </submittedName>
</protein>
<evidence type="ECO:0000313" key="1">
    <source>
        <dbReference type="EMBL" id="EXM40943.1"/>
    </source>
</evidence>
<proteinExistence type="predicted"/>
<dbReference type="Proteomes" id="UP000021369">
    <property type="component" value="Unassembled WGS sequence"/>
</dbReference>
<comment type="caution">
    <text evidence="1">The sequence shown here is derived from an EMBL/GenBank/DDBJ whole genome shotgun (WGS) entry which is preliminary data.</text>
</comment>
<name>A0A011W2A6_RUMAL</name>
<accession>A0A011W2A6</accession>
<sequence length="60" mass="7089">METNTDIVTIPREEYDLLIKAEMKLQSLREIHMREGYISTSILKYFLGIPEEEKKDEGNE</sequence>